<sequence length="461" mass="49501">YNKLCQPNPLNIPSASTGLVQSSSQQQDPATVIPAAAAATAGGPDRSPEPPAVPAMELFQGEEPAHDFLSLRAGGSSAFQHRQRSGQQAMKSLESANGGGTAGGAGDGAASSAAGLGQHVLPGGVGTFSIRQLPDAQPREEAGTGREPSVSVSHGSRMEIAHEARSGIMVHSAPPTPTMWQDSSTDNKRSRGSRAEGRSSGSSADQDPSSPRSKHSATEQRRRTKINDRLDILRDLLPNCDQKRDKASFLLEVIEYIRLLQEKCQKYESGIPEQNDVDANCMPWDKVYYRSRWRNTQNISQVQGGGLSATTEDMNKEQYSSKGIASAPAASLFNTQSAREISTAPGSSQNIAENSMPTNQLPWLSMSTMNQNCDASNGLLSKHDTQMPQDDSQSLSSAYSQGLLHKLKEALQKSGVDPSQTKISVEINMDRRARANAHIHDSSKANEGKEPVQVAKRLRCD</sequence>
<evidence type="ECO:0000256" key="1">
    <source>
        <dbReference type="ARBA" id="ARBA00005510"/>
    </source>
</evidence>
<evidence type="ECO:0000313" key="6">
    <source>
        <dbReference type="EnsemblPlants" id="AET6Gv20729700.3"/>
    </source>
</evidence>
<dbReference type="Proteomes" id="UP000015105">
    <property type="component" value="Chromosome 6D"/>
</dbReference>
<evidence type="ECO:0000256" key="4">
    <source>
        <dbReference type="SAM" id="MobiDB-lite"/>
    </source>
</evidence>
<dbReference type="InterPro" id="IPR044295">
    <property type="entry name" value="BIM1/2/3"/>
</dbReference>
<proteinExistence type="inferred from homology"/>
<dbReference type="STRING" id="200361.A0A453PGZ6"/>
<dbReference type="Gramene" id="AET6Gv20729700.3">
    <property type="protein sequence ID" value="AET6Gv20729700.3"/>
    <property type="gene ID" value="AET6Gv20729700"/>
</dbReference>
<dbReference type="GO" id="GO:0046983">
    <property type="term" value="F:protein dimerization activity"/>
    <property type="evidence" value="ECO:0007669"/>
    <property type="project" value="InterPro"/>
</dbReference>
<dbReference type="EnsemblPlants" id="AET6Gv20729700.3">
    <property type="protein sequence ID" value="AET6Gv20729700.3"/>
    <property type="gene ID" value="AET6Gv20729700"/>
</dbReference>
<feature type="domain" description="BHLH" evidence="5">
    <location>
        <begin position="210"/>
        <end position="260"/>
    </location>
</feature>
<feature type="compositionally biased region" description="Basic and acidic residues" evidence="4">
    <location>
        <begin position="185"/>
        <end position="197"/>
    </location>
</feature>
<dbReference type="CDD" id="cd11453">
    <property type="entry name" value="bHLH_AtBIM_like"/>
    <property type="match status" value="1"/>
</dbReference>
<dbReference type="GO" id="GO:0003700">
    <property type="term" value="F:DNA-binding transcription factor activity"/>
    <property type="evidence" value="ECO:0007669"/>
    <property type="project" value="InterPro"/>
</dbReference>
<name>A0A453PGZ6_AEGTS</name>
<feature type="compositionally biased region" description="Polar residues" evidence="4">
    <location>
        <begin position="386"/>
        <end position="397"/>
    </location>
</feature>
<feature type="region of interest" description="Disordered" evidence="4">
    <location>
        <begin position="73"/>
        <end position="111"/>
    </location>
</feature>
<dbReference type="PANTHER" id="PTHR46412">
    <property type="entry name" value="BES1-INTERACTING MYC-LIKE PROTEIN"/>
    <property type="match status" value="1"/>
</dbReference>
<dbReference type="InterPro" id="IPR011598">
    <property type="entry name" value="bHLH_dom"/>
</dbReference>
<feature type="compositionally biased region" description="Gly residues" evidence="4">
    <location>
        <begin position="97"/>
        <end position="107"/>
    </location>
</feature>
<reference evidence="6" key="4">
    <citation type="submission" date="2019-03" db="UniProtKB">
        <authorList>
            <consortium name="EnsemblPlants"/>
        </authorList>
    </citation>
    <scope>IDENTIFICATION</scope>
</reference>
<evidence type="ECO:0000256" key="2">
    <source>
        <dbReference type="ARBA" id="ARBA00023015"/>
    </source>
</evidence>
<feature type="compositionally biased region" description="Polar residues" evidence="4">
    <location>
        <begin position="77"/>
        <end position="90"/>
    </location>
</feature>
<evidence type="ECO:0000256" key="3">
    <source>
        <dbReference type="ARBA" id="ARBA00023163"/>
    </source>
</evidence>
<feature type="region of interest" description="Disordered" evidence="4">
    <location>
        <begin position="170"/>
        <end position="225"/>
    </location>
</feature>
<comment type="similarity">
    <text evidence="1">Belongs to the bHLH protein family.</text>
</comment>
<dbReference type="PROSITE" id="PS50888">
    <property type="entry name" value="BHLH"/>
    <property type="match status" value="1"/>
</dbReference>
<feature type="compositionally biased region" description="Low complexity" evidence="4">
    <location>
        <begin position="29"/>
        <end position="41"/>
    </location>
</feature>
<feature type="compositionally biased region" description="Low complexity" evidence="4">
    <location>
        <begin position="198"/>
        <end position="211"/>
    </location>
</feature>
<reference evidence="6" key="5">
    <citation type="journal article" date="2021" name="G3 (Bethesda)">
        <title>Aegilops tauschii genome assembly Aet v5.0 features greater sequence contiguity and improved annotation.</title>
        <authorList>
            <person name="Wang L."/>
            <person name="Zhu T."/>
            <person name="Rodriguez J.C."/>
            <person name="Deal K.R."/>
            <person name="Dubcovsky J."/>
            <person name="McGuire P.E."/>
            <person name="Lux T."/>
            <person name="Spannagl M."/>
            <person name="Mayer K.F.X."/>
            <person name="Baldrich P."/>
            <person name="Meyers B.C."/>
            <person name="Huo N."/>
            <person name="Gu Y.Q."/>
            <person name="Zhou H."/>
            <person name="Devos K.M."/>
            <person name="Bennetzen J.L."/>
            <person name="Unver T."/>
            <person name="Budak H."/>
            <person name="Gulick P.J."/>
            <person name="Galiba G."/>
            <person name="Kalapos B."/>
            <person name="Nelson D.R."/>
            <person name="Li P."/>
            <person name="You F.M."/>
            <person name="Luo M.C."/>
            <person name="Dvorak J."/>
        </authorList>
    </citation>
    <scope>NUCLEOTIDE SEQUENCE [LARGE SCALE GENOMIC DNA]</scope>
    <source>
        <strain evidence="6">cv. AL8/78</strain>
    </source>
</reference>
<evidence type="ECO:0000313" key="7">
    <source>
        <dbReference type="Proteomes" id="UP000015105"/>
    </source>
</evidence>
<dbReference type="SMART" id="SM00353">
    <property type="entry name" value="HLH"/>
    <property type="match status" value="1"/>
</dbReference>
<feature type="region of interest" description="Disordered" evidence="4">
    <location>
        <begin position="437"/>
        <end position="461"/>
    </location>
</feature>
<dbReference type="GO" id="GO:0006351">
    <property type="term" value="P:DNA-templated transcription"/>
    <property type="evidence" value="ECO:0007669"/>
    <property type="project" value="InterPro"/>
</dbReference>
<protein>
    <recommendedName>
        <fullName evidence="5">BHLH domain-containing protein</fullName>
    </recommendedName>
</protein>
<dbReference type="InterPro" id="IPR036638">
    <property type="entry name" value="HLH_DNA-bd_sf"/>
</dbReference>
<evidence type="ECO:0000259" key="5">
    <source>
        <dbReference type="PROSITE" id="PS50888"/>
    </source>
</evidence>
<feature type="compositionally biased region" description="Basic and acidic residues" evidence="4">
    <location>
        <begin position="216"/>
        <end position="225"/>
    </location>
</feature>
<feature type="region of interest" description="Disordered" evidence="4">
    <location>
        <begin position="374"/>
        <end position="397"/>
    </location>
</feature>
<reference evidence="6" key="3">
    <citation type="journal article" date="2017" name="Nature">
        <title>Genome sequence of the progenitor of the wheat D genome Aegilops tauschii.</title>
        <authorList>
            <person name="Luo M.C."/>
            <person name="Gu Y.Q."/>
            <person name="Puiu D."/>
            <person name="Wang H."/>
            <person name="Twardziok S.O."/>
            <person name="Deal K.R."/>
            <person name="Huo N."/>
            <person name="Zhu T."/>
            <person name="Wang L."/>
            <person name="Wang Y."/>
            <person name="McGuire P.E."/>
            <person name="Liu S."/>
            <person name="Long H."/>
            <person name="Ramasamy R.K."/>
            <person name="Rodriguez J.C."/>
            <person name="Van S.L."/>
            <person name="Yuan L."/>
            <person name="Wang Z."/>
            <person name="Xia Z."/>
            <person name="Xiao L."/>
            <person name="Anderson O.D."/>
            <person name="Ouyang S."/>
            <person name="Liang Y."/>
            <person name="Zimin A.V."/>
            <person name="Pertea G."/>
            <person name="Qi P."/>
            <person name="Bennetzen J.L."/>
            <person name="Dai X."/>
            <person name="Dawson M.W."/>
            <person name="Muller H.G."/>
            <person name="Kugler K."/>
            <person name="Rivarola-Duarte L."/>
            <person name="Spannagl M."/>
            <person name="Mayer K.F.X."/>
            <person name="Lu F.H."/>
            <person name="Bevan M.W."/>
            <person name="Leroy P."/>
            <person name="Li P."/>
            <person name="You F.M."/>
            <person name="Sun Q."/>
            <person name="Liu Z."/>
            <person name="Lyons E."/>
            <person name="Wicker T."/>
            <person name="Salzberg S.L."/>
            <person name="Devos K.M."/>
            <person name="Dvorak J."/>
        </authorList>
    </citation>
    <scope>NUCLEOTIDE SEQUENCE [LARGE SCALE GENOMIC DNA]</scope>
    <source>
        <strain evidence="6">cv. AL8/78</strain>
    </source>
</reference>
<keyword evidence="2" id="KW-0805">Transcription regulation</keyword>
<dbReference type="Pfam" id="PF00010">
    <property type="entry name" value="HLH"/>
    <property type="match status" value="1"/>
</dbReference>
<feature type="region of interest" description="Disordered" evidence="4">
    <location>
        <begin position="135"/>
        <end position="156"/>
    </location>
</feature>
<keyword evidence="7" id="KW-1185">Reference proteome</keyword>
<dbReference type="PANTHER" id="PTHR46412:SF4">
    <property type="entry name" value="OS02G0726700 PROTEIN"/>
    <property type="match status" value="1"/>
</dbReference>
<dbReference type="SUPFAM" id="SSF47459">
    <property type="entry name" value="HLH, helix-loop-helix DNA-binding domain"/>
    <property type="match status" value="1"/>
</dbReference>
<reference evidence="7" key="1">
    <citation type="journal article" date="2014" name="Science">
        <title>Ancient hybridizations among the ancestral genomes of bread wheat.</title>
        <authorList>
            <consortium name="International Wheat Genome Sequencing Consortium,"/>
            <person name="Marcussen T."/>
            <person name="Sandve S.R."/>
            <person name="Heier L."/>
            <person name="Spannagl M."/>
            <person name="Pfeifer M."/>
            <person name="Jakobsen K.S."/>
            <person name="Wulff B.B."/>
            <person name="Steuernagel B."/>
            <person name="Mayer K.F."/>
            <person name="Olsen O.A."/>
        </authorList>
    </citation>
    <scope>NUCLEOTIDE SEQUENCE [LARGE SCALE GENOMIC DNA]</scope>
    <source>
        <strain evidence="7">cv. AL8/78</strain>
    </source>
</reference>
<dbReference type="Gene3D" id="4.10.280.10">
    <property type="entry name" value="Helix-loop-helix DNA-binding domain"/>
    <property type="match status" value="1"/>
</dbReference>
<feature type="compositionally biased region" description="Polar residues" evidence="4">
    <location>
        <begin position="8"/>
        <end position="28"/>
    </location>
</feature>
<reference evidence="7" key="2">
    <citation type="journal article" date="2017" name="Nat. Plants">
        <title>The Aegilops tauschii genome reveals multiple impacts of transposons.</title>
        <authorList>
            <person name="Zhao G."/>
            <person name="Zou C."/>
            <person name="Li K."/>
            <person name="Wang K."/>
            <person name="Li T."/>
            <person name="Gao L."/>
            <person name="Zhang X."/>
            <person name="Wang H."/>
            <person name="Yang Z."/>
            <person name="Liu X."/>
            <person name="Jiang W."/>
            <person name="Mao L."/>
            <person name="Kong X."/>
            <person name="Jiao Y."/>
            <person name="Jia J."/>
        </authorList>
    </citation>
    <scope>NUCLEOTIDE SEQUENCE [LARGE SCALE GENOMIC DNA]</scope>
    <source>
        <strain evidence="7">cv. AL8/78</strain>
    </source>
</reference>
<feature type="region of interest" description="Disordered" evidence="4">
    <location>
        <begin position="1"/>
        <end position="54"/>
    </location>
</feature>
<organism evidence="6 7">
    <name type="scientific">Aegilops tauschii subsp. strangulata</name>
    <name type="common">Goatgrass</name>
    <dbReference type="NCBI Taxonomy" id="200361"/>
    <lineage>
        <taxon>Eukaryota</taxon>
        <taxon>Viridiplantae</taxon>
        <taxon>Streptophyta</taxon>
        <taxon>Embryophyta</taxon>
        <taxon>Tracheophyta</taxon>
        <taxon>Spermatophyta</taxon>
        <taxon>Magnoliopsida</taxon>
        <taxon>Liliopsida</taxon>
        <taxon>Poales</taxon>
        <taxon>Poaceae</taxon>
        <taxon>BOP clade</taxon>
        <taxon>Pooideae</taxon>
        <taxon>Triticodae</taxon>
        <taxon>Triticeae</taxon>
        <taxon>Triticinae</taxon>
        <taxon>Aegilops</taxon>
    </lineage>
</organism>
<dbReference type="AlphaFoldDB" id="A0A453PGZ6"/>
<feature type="compositionally biased region" description="Basic and acidic residues" evidence="4">
    <location>
        <begin position="437"/>
        <end position="450"/>
    </location>
</feature>
<keyword evidence="3" id="KW-0804">Transcription</keyword>
<accession>A0A453PGZ6</accession>